<dbReference type="EMBL" id="RBKT01000001">
    <property type="protein sequence ID" value="RKR90425.1"/>
    <property type="molecule type" value="Genomic_DNA"/>
</dbReference>
<dbReference type="AlphaFoldDB" id="A0A495JP66"/>
<evidence type="ECO:0000313" key="3">
    <source>
        <dbReference type="Proteomes" id="UP000277671"/>
    </source>
</evidence>
<feature type="transmembrane region" description="Helical" evidence="1">
    <location>
        <begin position="120"/>
        <end position="142"/>
    </location>
</feature>
<protein>
    <submittedName>
        <fullName evidence="2">Uncharacterized protein</fullName>
    </submittedName>
</protein>
<name>A0A495JP66_9ACTN</name>
<keyword evidence="3" id="KW-1185">Reference proteome</keyword>
<dbReference type="Pfam" id="PF22564">
    <property type="entry name" value="HAAS"/>
    <property type="match status" value="1"/>
</dbReference>
<dbReference type="InterPro" id="IPR047928">
    <property type="entry name" value="Perm_prefix_1"/>
</dbReference>
<keyword evidence="1" id="KW-1133">Transmembrane helix</keyword>
<dbReference type="OrthoDB" id="3171769at2"/>
<sequence>MNTLTDRYLAATLQSVPAQRRDEIATELRGSIEDMIEDRTGNGQDPVAAEREVLTELGNPERLAARYANHRLQLIGPTYYLIWRRLLRLGLSFIPAIVAVVVAVVNVADGNSIGGAIGSGIGSAIEVAVHIAFWTTLTFAIFERVSPAVKLPDWNVDHLADVPVNRQITLADTIASVAAITVFIGYLVLQHFESWVTTEDGANIPIIDPALWTSWLPALIAVLVVSMVFEIVKYRVGQWTWPLFGGKLLLNLAFAVPALWLLLTDRLLSPAFVERFEWLGKGDNLDTVAAITVVSTAVILIWDMVDTALKTRRSANA</sequence>
<dbReference type="NCBIfam" id="NF038403">
    <property type="entry name" value="perm_prefix_1"/>
    <property type="match status" value="1"/>
</dbReference>
<evidence type="ECO:0000313" key="2">
    <source>
        <dbReference type="EMBL" id="RKR90425.1"/>
    </source>
</evidence>
<keyword evidence="1" id="KW-0812">Transmembrane</keyword>
<feature type="transmembrane region" description="Helical" evidence="1">
    <location>
        <begin position="86"/>
        <end position="108"/>
    </location>
</feature>
<gene>
    <name evidence="2" type="ORF">BDK92_4797</name>
</gene>
<proteinExistence type="predicted"/>
<feature type="transmembrane region" description="Helical" evidence="1">
    <location>
        <begin position="212"/>
        <end position="232"/>
    </location>
</feature>
<dbReference type="RefSeq" id="WP_121158693.1">
    <property type="nucleotide sequence ID" value="NZ_RBKT01000001.1"/>
</dbReference>
<comment type="caution">
    <text evidence="2">The sequence shown here is derived from an EMBL/GenBank/DDBJ whole genome shotgun (WGS) entry which is preliminary data.</text>
</comment>
<accession>A0A495JP66</accession>
<evidence type="ECO:0000256" key="1">
    <source>
        <dbReference type="SAM" id="Phobius"/>
    </source>
</evidence>
<feature type="transmembrane region" description="Helical" evidence="1">
    <location>
        <begin position="287"/>
        <end position="305"/>
    </location>
</feature>
<organism evidence="2 3">
    <name type="scientific">Micromonospora pisi</name>
    <dbReference type="NCBI Taxonomy" id="589240"/>
    <lineage>
        <taxon>Bacteria</taxon>
        <taxon>Bacillati</taxon>
        <taxon>Actinomycetota</taxon>
        <taxon>Actinomycetes</taxon>
        <taxon>Micromonosporales</taxon>
        <taxon>Micromonosporaceae</taxon>
        <taxon>Micromonospora</taxon>
    </lineage>
</organism>
<feature type="transmembrane region" description="Helical" evidence="1">
    <location>
        <begin position="174"/>
        <end position="192"/>
    </location>
</feature>
<keyword evidence="1" id="KW-0472">Membrane</keyword>
<dbReference type="Proteomes" id="UP000277671">
    <property type="component" value="Unassembled WGS sequence"/>
</dbReference>
<reference evidence="2 3" key="1">
    <citation type="submission" date="2018-10" db="EMBL/GenBank/DDBJ databases">
        <title>Sequencing the genomes of 1000 actinobacteria strains.</title>
        <authorList>
            <person name="Klenk H.-P."/>
        </authorList>
    </citation>
    <scope>NUCLEOTIDE SEQUENCE [LARGE SCALE GENOMIC DNA]</scope>
    <source>
        <strain evidence="2 3">DSM 45175</strain>
    </source>
</reference>
<feature type="transmembrane region" description="Helical" evidence="1">
    <location>
        <begin position="244"/>
        <end position="263"/>
    </location>
</feature>